<evidence type="ECO:0000313" key="2">
    <source>
        <dbReference type="EMBL" id="EAY08150.1"/>
    </source>
</evidence>
<dbReference type="SMR" id="A2EGR2"/>
<organism evidence="2 3">
    <name type="scientific">Trichomonas vaginalis (strain ATCC PRA-98 / G3)</name>
    <dbReference type="NCBI Taxonomy" id="412133"/>
    <lineage>
        <taxon>Eukaryota</taxon>
        <taxon>Metamonada</taxon>
        <taxon>Parabasalia</taxon>
        <taxon>Trichomonadida</taxon>
        <taxon>Trichomonadidae</taxon>
        <taxon>Trichomonas</taxon>
    </lineage>
</organism>
<dbReference type="EMBL" id="DS113384">
    <property type="protein sequence ID" value="EAY08150.1"/>
    <property type="molecule type" value="Genomic_DNA"/>
</dbReference>
<reference evidence="2" key="1">
    <citation type="submission" date="2006-10" db="EMBL/GenBank/DDBJ databases">
        <authorList>
            <person name="Amadeo P."/>
            <person name="Zhao Q."/>
            <person name="Wortman J."/>
            <person name="Fraser-Liggett C."/>
            <person name="Carlton J."/>
        </authorList>
    </citation>
    <scope>NUCLEOTIDE SEQUENCE</scope>
    <source>
        <strain evidence="2">G3</strain>
    </source>
</reference>
<reference evidence="2" key="2">
    <citation type="journal article" date="2007" name="Science">
        <title>Draft genome sequence of the sexually transmitted pathogen Trichomonas vaginalis.</title>
        <authorList>
            <person name="Carlton J.M."/>
            <person name="Hirt R.P."/>
            <person name="Silva J.C."/>
            <person name="Delcher A.L."/>
            <person name="Schatz M."/>
            <person name="Zhao Q."/>
            <person name="Wortman J.R."/>
            <person name="Bidwell S.L."/>
            <person name="Alsmark U.C.M."/>
            <person name="Besteiro S."/>
            <person name="Sicheritz-Ponten T."/>
            <person name="Noel C.J."/>
            <person name="Dacks J.B."/>
            <person name="Foster P.G."/>
            <person name="Simillion C."/>
            <person name="Van de Peer Y."/>
            <person name="Miranda-Saavedra D."/>
            <person name="Barton G.J."/>
            <person name="Westrop G.D."/>
            <person name="Mueller S."/>
            <person name="Dessi D."/>
            <person name="Fiori P.L."/>
            <person name="Ren Q."/>
            <person name="Paulsen I."/>
            <person name="Zhang H."/>
            <person name="Bastida-Corcuera F.D."/>
            <person name="Simoes-Barbosa A."/>
            <person name="Brown M.T."/>
            <person name="Hayes R.D."/>
            <person name="Mukherjee M."/>
            <person name="Okumura C.Y."/>
            <person name="Schneider R."/>
            <person name="Smith A.J."/>
            <person name="Vanacova S."/>
            <person name="Villalvazo M."/>
            <person name="Haas B.J."/>
            <person name="Pertea M."/>
            <person name="Feldblyum T.V."/>
            <person name="Utterback T.R."/>
            <person name="Shu C.L."/>
            <person name="Osoegawa K."/>
            <person name="de Jong P.J."/>
            <person name="Hrdy I."/>
            <person name="Horvathova L."/>
            <person name="Zubacova Z."/>
            <person name="Dolezal P."/>
            <person name="Malik S.B."/>
            <person name="Logsdon J.M. Jr."/>
            <person name="Henze K."/>
            <person name="Gupta A."/>
            <person name="Wang C.C."/>
            <person name="Dunne R.L."/>
            <person name="Upcroft J.A."/>
            <person name="Upcroft P."/>
            <person name="White O."/>
            <person name="Salzberg S.L."/>
            <person name="Tang P."/>
            <person name="Chiu C.-H."/>
            <person name="Lee Y.-S."/>
            <person name="Embley T.M."/>
            <person name="Coombs G.H."/>
            <person name="Mottram J.C."/>
            <person name="Tachezy J."/>
            <person name="Fraser-Liggett C.M."/>
            <person name="Johnson P.J."/>
        </authorList>
    </citation>
    <scope>NUCLEOTIDE SEQUENCE [LARGE SCALE GENOMIC DNA]</scope>
    <source>
        <strain evidence="2">G3</strain>
    </source>
</reference>
<dbReference type="InParanoid" id="A2EGR2"/>
<evidence type="ECO:0000256" key="1">
    <source>
        <dbReference type="SAM" id="MobiDB-lite"/>
    </source>
</evidence>
<dbReference type="RefSeq" id="XP_001320373.1">
    <property type="nucleotide sequence ID" value="XM_001320338.1"/>
</dbReference>
<sequence>MEEIDNTSLAINRRIQAIQEKIYQGESDNDFEVRSTDSHQSGSHNLEFFDDEWHPVIEQVDEGHFDESMRLIEEIYKKLVEDKAEKSLLIDKADRNYVDSKIKDVEEDVYIALKQKVEEIYLPVQDRIDQMRNNADAIHQYFTQTSLTIRKELTALRKKYEQKDEPEAPKIHPISSPPQHFQKPRSKTEPTCAVLSSPYKRQMPYHSPLKQKKKVPVPELPELMISHHDI</sequence>
<feature type="region of interest" description="Disordered" evidence="1">
    <location>
        <begin position="162"/>
        <end position="213"/>
    </location>
</feature>
<dbReference type="VEuPathDB" id="TrichDB:TVAG_302370"/>
<dbReference type="Proteomes" id="UP000001542">
    <property type="component" value="Unassembled WGS sequence"/>
</dbReference>
<gene>
    <name evidence="2" type="ORF">TVAG_302370</name>
</gene>
<protein>
    <submittedName>
        <fullName evidence="2">Uncharacterized protein</fullName>
    </submittedName>
</protein>
<dbReference type="KEGG" id="tva:4766048"/>
<dbReference type="VEuPathDB" id="TrichDB:TVAGG3_0172940"/>
<name>A2EGR2_TRIV3</name>
<dbReference type="AlphaFoldDB" id="A2EGR2"/>
<accession>A2EGR2</accession>
<keyword evidence="3" id="KW-1185">Reference proteome</keyword>
<proteinExistence type="predicted"/>
<evidence type="ECO:0000313" key="3">
    <source>
        <dbReference type="Proteomes" id="UP000001542"/>
    </source>
</evidence>